<protein>
    <submittedName>
        <fullName evidence="3">Sugar phosphate isomerase/epimerase</fullName>
    </submittedName>
</protein>
<organism evidence="3 4">
    <name type="scientific">Pedobacter yulinensis</name>
    <dbReference type="NCBI Taxonomy" id="2126353"/>
    <lineage>
        <taxon>Bacteria</taxon>
        <taxon>Pseudomonadati</taxon>
        <taxon>Bacteroidota</taxon>
        <taxon>Sphingobacteriia</taxon>
        <taxon>Sphingobacteriales</taxon>
        <taxon>Sphingobacteriaceae</taxon>
        <taxon>Pedobacter</taxon>
    </lineage>
</organism>
<dbReference type="Pfam" id="PF01261">
    <property type="entry name" value="AP_endonuc_2"/>
    <property type="match status" value="1"/>
</dbReference>
<dbReference type="InterPro" id="IPR036237">
    <property type="entry name" value="Xyl_isomerase-like_sf"/>
</dbReference>
<dbReference type="PANTHER" id="PTHR12110:SF41">
    <property type="entry name" value="INOSOSE DEHYDRATASE"/>
    <property type="match status" value="1"/>
</dbReference>
<keyword evidence="3" id="KW-0413">Isomerase</keyword>
<dbReference type="OrthoDB" id="9798407at2"/>
<dbReference type="Gene3D" id="3.20.20.150">
    <property type="entry name" value="Divalent-metal-dependent TIM barrel enzymes"/>
    <property type="match status" value="1"/>
</dbReference>
<evidence type="ECO:0000259" key="2">
    <source>
        <dbReference type="Pfam" id="PF01261"/>
    </source>
</evidence>
<evidence type="ECO:0000256" key="1">
    <source>
        <dbReference type="SAM" id="SignalP"/>
    </source>
</evidence>
<dbReference type="InterPro" id="IPR013022">
    <property type="entry name" value="Xyl_isomerase-like_TIM-brl"/>
</dbReference>
<dbReference type="AlphaFoldDB" id="A0A2T3HPF8"/>
<dbReference type="RefSeq" id="WP_107214437.1">
    <property type="nucleotide sequence ID" value="NZ_KZ686268.1"/>
</dbReference>
<dbReference type="InterPro" id="IPR006311">
    <property type="entry name" value="TAT_signal"/>
</dbReference>
<dbReference type="Proteomes" id="UP000240912">
    <property type="component" value="Unassembled WGS sequence"/>
</dbReference>
<keyword evidence="4" id="KW-1185">Reference proteome</keyword>
<dbReference type="InterPro" id="IPR050312">
    <property type="entry name" value="IolE/XylAMocC-like"/>
</dbReference>
<dbReference type="PANTHER" id="PTHR12110">
    <property type="entry name" value="HYDROXYPYRUVATE ISOMERASE"/>
    <property type="match status" value="1"/>
</dbReference>
<evidence type="ECO:0000313" key="3">
    <source>
        <dbReference type="EMBL" id="PST84338.1"/>
    </source>
</evidence>
<feature type="signal peptide" evidence="1">
    <location>
        <begin position="1"/>
        <end position="21"/>
    </location>
</feature>
<dbReference type="GO" id="GO:0016853">
    <property type="term" value="F:isomerase activity"/>
    <property type="evidence" value="ECO:0007669"/>
    <property type="project" value="UniProtKB-KW"/>
</dbReference>
<feature type="chain" id="PRO_5015531396" evidence="1">
    <location>
        <begin position="22"/>
        <end position="325"/>
    </location>
</feature>
<dbReference type="PROSITE" id="PS51318">
    <property type="entry name" value="TAT"/>
    <property type="match status" value="1"/>
</dbReference>
<comment type="caution">
    <text evidence="3">The sequence shown here is derived from an EMBL/GenBank/DDBJ whole genome shotgun (WGS) entry which is preliminary data.</text>
</comment>
<feature type="domain" description="Xylose isomerase-like TIM barrel" evidence="2">
    <location>
        <begin position="59"/>
        <end position="297"/>
    </location>
</feature>
<proteinExistence type="predicted"/>
<sequence>MSTRRKFIKNAALLGSAFALARPLAACSGGKKTFQPVKEIGLQLFSIREALDKDVKGSLAKVAAIGYDHVETFFDYNKKSPKAAFWGLQVPELKKLLTDSDLKSYSGHYQLHDFLTRGNGDQSALSYQIDIAAGLGQQYFIVPVPPLMLLDQLGADDFQFMASQLNKAGELCRKAGLTIGYHNHFWEFRNLAGGKKGLDILIAGTEPDLVTFEMDLFWAKKSGINPDDYFSRYPGRFAMWHVKDMDKNNTAPITGGDQDKKPSLDILQTISYTEVGTGAIDFREIFSHQEQSGLRHIYVEQDVIKQDVFASVKQSFSYVKKNLIS</sequence>
<evidence type="ECO:0000313" key="4">
    <source>
        <dbReference type="Proteomes" id="UP000240912"/>
    </source>
</evidence>
<keyword evidence="1" id="KW-0732">Signal</keyword>
<reference evidence="3 4" key="1">
    <citation type="submission" date="2018-03" db="EMBL/GenBank/DDBJ databases">
        <authorList>
            <person name="Keele B.F."/>
        </authorList>
    </citation>
    <scope>NUCLEOTIDE SEQUENCE [LARGE SCALE GENOMIC DNA]</scope>
    <source>
        <strain evidence="3 4">YL28-9</strain>
    </source>
</reference>
<name>A0A2T3HPF8_9SPHI</name>
<accession>A0A2T3HPF8</accession>
<gene>
    <name evidence="3" type="ORF">C7T94_06375</name>
</gene>
<dbReference type="EMBL" id="PYLS01000004">
    <property type="protein sequence ID" value="PST84338.1"/>
    <property type="molecule type" value="Genomic_DNA"/>
</dbReference>
<dbReference type="SUPFAM" id="SSF51658">
    <property type="entry name" value="Xylose isomerase-like"/>
    <property type="match status" value="1"/>
</dbReference>